<evidence type="ECO:0000313" key="2">
    <source>
        <dbReference type="EMBL" id="KKL50183.1"/>
    </source>
</evidence>
<dbReference type="AlphaFoldDB" id="A0A0F9CLG3"/>
<protein>
    <submittedName>
        <fullName evidence="2">Uncharacterized protein</fullName>
    </submittedName>
</protein>
<feature type="non-terminal residue" evidence="2">
    <location>
        <position position="61"/>
    </location>
</feature>
<comment type="caution">
    <text evidence="2">The sequence shown here is derived from an EMBL/GenBank/DDBJ whole genome shotgun (WGS) entry which is preliminary data.</text>
</comment>
<accession>A0A0F9CLG3</accession>
<name>A0A0F9CLG3_9ZZZZ</name>
<reference evidence="2" key="1">
    <citation type="journal article" date="2015" name="Nature">
        <title>Complex archaea that bridge the gap between prokaryotes and eukaryotes.</title>
        <authorList>
            <person name="Spang A."/>
            <person name="Saw J.H."/>
            <person name="Jorgensen S.L."/>
            <person name="Zaremba-Niedzwiedzka K."/>
            <person name="Martijn J."/>
            <person name="Lind A.E."/>
            <person name="van Eijk R."/>
            <person name="Schleper C."/>
            <person name="Guy L."/>
            <person name="Ettema T.J."/>
        </authorList>
    </citation>
    <scope>NUCLEOTIDE SEQUENCE</scope>
</reference>
<feature type="region of interest" description="Disordered" evidence="1">
    <location>
        <begin position="41"/>
        <end position="61"/>
    </location>
</feature>
<proteinExistence type="predicted"/>
<gene>
    <name evidence="2" type="ORF">LCGC14_2308030</name>
</gene>
<sequence length="61" mass="6310">MAAGLGGAWEEDVGASARLSIADIAGQRMTQAQMGKAGFIERRQDTGPDPGMVSQLMQGMG</sequence>
<dbReference type="EMBL" id="LAZR01032692">
    <property type="protein sequence ID" value="KKL50183.1"/>
    <property type="molecule type" value="Genomic_DNA"/>
</dbReference>
<organism evidence="2">
    <name type="scientific">marine sediment metagenome</name>
    <dbReference type="NCBI Taxonomy" id="412755"/>
    <lineage>
        <taxon>unclassified sequences</taxon>
        <taxon>metagenomes</taxon>
        <taxon>ecological metagenomes</taxon>
    </lineage>
</organism>
<evidence type="ECO:0000256" key="1">
    <source>
        <dbReference type="SAM" id="MobiDB-lite"/>
    </source>
</evidence>